<dbReference type="Proteomes" id="UP000004995">
    <property type="component" value="Unassembled WGS sequence"/>
</dbReference>
<evidence type="ECO:0000313" key="2">
    <source>
        <dbReference type="Proteomes" id="UP000004995"/>
    </source>
</evidence>
<dbReference type="EMBL" id="AGNK02003420">
    <property type="status" value="NOT_ANNOTATED_CDS"/>
    <property type="molecule type" value="Genomic_DNA"/>
</dbReference>
<proteinExistence type="predicted"/>
<organism evidence="1 2">
    <name type="scientific">Setaria italica</name>
    <name type="common">Foxtail millet</name>
    <name type="synonym">Panicum italicum</name>
    <dbReference type="NCBI Taxonomy" id="4555"/>
    <lineage>
        <taxon>Eukaryota</taxon>
        <taxon>Viridiplantae</taxon>
        <taxon>Streptophyta</taxon>
        <taxon>Embryophyta</taxon>
        <taxon>Tracheophyta</taxon>
        <taxon>Spermatophyta</taxon>
        <taxon>Magnoliopsida</taxon>
        <taxon>Liliopsida</taxon>
        <taxon>Poales</taxon>
        <taxon>Poaceae</taxon>
        <taxon>PACMAD clade</taxon>
        <taxon>Panicoideae</taxon>
        <taxon>Panicodae</taxon>
        <taxon>Paniceae</taxon>
        <taxon>Cenchrinae</taxon>
        <taxon>Setaria</taxon>
    </lineage>
</organism>
<accession>K3XPG3</accession>
<name>K3XPG3_SETIT</name>
<keyword evidence="2" id="KW-1185">Reference proteome</keyword>
<reference evidence="2" key="1">
    <citation type="journal article" date="2012" name="Nat. Biotechnol.">
        <title>Reference genome sequence of the model plant Setaria.</title>
        <authorList>
            <person name="Bennetzen J.L."/>
            <person name="Schmutz J."/>
            <person name="Wang H."/>
            <person name="Percifield R."/>
            <person name="Hawkins J."/>
            <person name="Pontaroli A.C."/>
            <person name="Estep M."/>
            <person name="Feng L."/>
            <person name="Vaughn J.N."/>
            <person name="Grimwood J."/>
            <person name="Jenkins J."/>
            <person name="Barry K."/>
            <person name="Lindquist E."/>
            <person name="Hellsten U."/>
            <person name="Deshpande S."/>
            <person name="Wang X."/>
            <person name="Wu X."/>
            <person name="Mitros T."/>
            <person name="Triplett J."/>
            <person name="Yang X."/>
            <person name="Ye C.Y."/>
            <person name="Mauro-Herrera M."/>
            <person name="Wang L."/>
            <person name="Li P."/>
            <person name="Sharma M."/>
            <person name="Sharma R."/>
            <person name="Ronald P.C."/>
            <person name="Panaud O."/>
            <person name="Kellogg E.A."/>
            <person name="Brutnell T.P."/>
            <person name="Doust A.N."/>
            <person name="Tuskan G.A."/>
            <person name="Rokhsar D."/>
            <person name="Devos K.M."/>
        </authorList>
    </citation>
    <scope>NUCLEOTIDE SEQUENCE [LARGE SCALE GENOMIC DNA]</scope>
    <source>
        <strain evidence="2">cv. Yugu1</strain>
    </source>
</reference>
<dbReference type="EnsemblPlants" id="KQL08171">
    <property type="protein sequence ID" value="KQL08171"/>
    <property type="gene ID" value="SETIT_003787mg"/>
</dbReference>
<evidence type="ECO:0000313" key="1">
    <source>
        <dbReference type="EnsemblPlants" id="KQL08171"/>
    </source>
</evidence>
<dbReference type="Gramene" id="KQL08171">
    <property type="protein sequence ID" value="KQL08171"/>
    <property type="gene ID" value="SETIT_003787mg"/>
</dbReference>
<dbReference type="InParanoid" id="K3XPG3"/>
<sequence length="127" mass="14428">MINILYNPTVGANIISSECVMQLFGDKPLVPTDKTFRTSSREFLEGVGILQHMSIRHEDVEAVLDFHVFDVQSFDLMIRHAIEKLLIDAPTQDKLDARIGMETFSIQISRAKNFMTDPSLDSELIEE</sequence>
<reference evidence="1" key="2">
    <citation type="submission" date="2018-08" db="UniProtKB">
        <authorList>
            <consortium name="EnsemblPlants"/>
        </authorList>
    </citation>
    <scope>IDENTIFICATION</scope>
    <source>
        <strain evidence="1">Yugu1</strain>
    </source>
</reference>
<protein>
    <submittedName>
        <fullName evidence="1">Uncharacterized protein</fullName>
    </submittedName>
</protein>
<dbReference type="HOGENOM" id="CLU_2162809_0_0_1"/>
<dbReference type="AlphaFoldDB" id="K3XPG3"/>